<proteinExistence type="predicted"/>
<organism evidence="2 3">
    <name type="scientific">Streptomyces daqingensis</name>
    <dbReference type="NCBI Taxonomy" id="1472640"/>
    <lineage>
        <taxon>Bacteria</taxon>
        <taxon>Bacillati</taxon>
        <taxon>Actinomycetota</taxon>
        <taxon>Actinomycetes</taxon>
        <taxon>Kitasatosporales</taxon>
        <taxon>Streptomycetaceae</taxon>
        <taxon>Streptomyces</taxon>
    </lineage>
</organism>
<protein>
    <submittedName>
        <fullName evidence="2">Uncharacterized protein</fullName>
    </submittedName>
</protein>
<dbReference type="Pfam" id="PF19738">
    <property type="entry name" value="DUF6227"/>
    <property type="match status" value="1"/>
</dbReference>
<evidence type="ECO:0000313" key="3">
    <source>
        <dbReference type="Proteomes" id="UP000631535"/>
    </source>
</evidence>
<gene>
    <name evidence="2" type="ORF">GCM10012287_06690</name>
</gene>
<dbReference type="Proteomes" id="UP000631535">
    <property type="component" value="Unassembled WGS sequence"/>
</dbReference>
<sequence>MARALNPFDISDAVLGRLEEAVACHVALHGWRQRKSPAPSLHCSSYRHVFLLRDGTLLPLWELRYDSEDGGVLYEVYEDPASLARSERRVHGASRETPAGGRQARGPGGFETGEGDDASGAYSGPPDGEGLTRPLDFDLPAEFRFGRRTYTGNDSPDHARRLLRRAANADSPGEDVRRLLSTACGHQILPVPRPQELAQEWELWCSLYEHAFLLADGTEFSLYELEHDRTEDGGLVCEVYLEESFAGEAALRLTRGES</sequence>
<comment type="caution">
    <text evidence="2">The sequence shown here is derived from an EMBL/GenBank/DDBJ whole genome shotgun (WGS) entry which is preliminary data.</text>
</comment>
<dbReference type="EMBL" id="BMMP01000002">
    <property type="protein sequence ID" value="GGO43462.1"/>
    <property type="molecule type" value="Genomic_DNA"/>
</dbReference>
<feature type="region of interest" description="Disordered" evidence="1">
    <location>
        <begin position="85"/>
        <end position="133"/>
    </location>
</feature>
<feature type="compositionally biased region" description="Basic and acidic residues" evidence="1">
    <location>
        <begin position="85"/>
        <end position="94"/>
    </location>
</feature>
<dbReference type="InterPro" id="IPR046195">
    <property type="entry name" value="DUF6227"/>
</dbReference>
<accession>A0ABQ2LV46</accession>
<name>A0ABQ2LV46_9ACTN</name>
<evidence type="ECO:0000313" key="2">
    <source>
        <dbReference type="EMBL" id="GGO43462.1"/>
    </source>
</evidence>
<evidence type="ECO:0000256" key="1">
    <source>
        <dbReference type="SAM" id="MobiDB-lite"/>
    </source>
</evidence>
<keyword evidence="3" id="KW-1185">Reference proteome</keyword>
<reference evidence="3" key="1">
    <citation type="journal article" date="2019" name="Int. J. Syst. Evol. Microbiol.">
        <title>The Global Catalogue of Microorganisms (GCM) 10K type strain sequencing project: providing services to taxonomists for standard genome sequencing and annotation.</title>
        <authorList>
            <consortium name="The Broad Institute Genomics Platform"/>
            <consortium name="The Broad Institute Genome Sequencing Center for Infectious Disease"/>
            <person name="Wu L."/>
            <person name="Ma J."/>
        </authorList>
    </citation>
    <scope>NUCLEOTIDE SEQUENCE [LARGE SCALE GENOMIC DNA]</scope>
    <source>
        <strain evidence="3">CGMCC 4.7178</strain>
    </source>
</reference>